<gene>
    <name evidence="12" type="primary">pbsA</name>
    <name evidence="12" type="ORF">J0158_139</name>
</gene>
<dbReference type="SUPFAM" id="SSF48613">
    <property type="entry name" value="Heme oxygenase-like"/>
    <property type="match status" value="1"/>
</dbReference>
<evidence type="ECO:0000256" key="8">
    <source>
        <dbReference type="ARBA" id="ARBA00053929"/>
    </source>
</evidence>
<dbReference type="RefSeq" id="YP_009314133.1">
    <property type="nucleotide sequence ID" value="NC_031660.1"/>
</dbReference>
<dbReference type="PANTHER" id="PTHR10720">
    <property type="entry name" value="HEME OXYGENASE"/>
    <property type="match status" value="1"/>
</dbReference>
<feature type="binding site" description="axial binding residue" evidence="11">
    <location>
        <position position="17"/>
    </location>
    <ligand>
        <name>heme b</name>
        <dbReference type="ChEBI" id="CHEBI:60344"/>
    </ligand>
    <ligandPart>
        <name>Fe</name>
        <dbReference type="ChEBI" id="CHEBI:18248"/>
    </ligandPart>
</feature>
<dbReference type="GO" id="GO:0004392">
    <property type="term" value="F:heme oxygenase (decyclizing) activity"/>
    <property type="evidence" value="ECO:0007669"/>
    <property type="project" value="UniProtKB-EC"/>
</dbReference>
<dbReference type="Pfam" id="PF01126">
    <property type="entry name" value="Heme_oxygenase"/>
    <property type="match status" value="1"/>
</dbReference>
<dbReference type="EMBL" id="LT622868">
    <property type="protein sequence ID" value="SCW22387.1"/>
    <property type="molecule type" value="Genomic_DNA"/>
</dbReference>
<evidence type="ECO:0000256" key="5">
    <source>
        <dbReference type="ARBA" id="ARBA00023002"/>
    </source>
</evidence>
<keyword evidence="4 11" id="KW-0479">Metal-binding</keyword>
<dbReference type="InterPro" id="IPR016053">
    <property type="entry name" value="Haem_Oase-like"/>
</dbReference>
<feature type="binding site" evidence="10">
    <location>
        <position position="125"/>
    </location>
    <ligand>
        <name>heme b</name>
        <dbReference type="ChEBI" id="CHEBI:60344"/>
    </ligand>
</feature>
<dbReference type="GO" id="GO:0020037">
    <property type="term" value="F:heme binding"/>
    <property type="evidence" value="ECO:0007669"/>
    <property type="project" value="TreeGrafter"/>
</dbReference>
<evidence type="ECO:0000256" key="4">
    <source>
        <dbReference type="ARBA" id="ARBA00022723"/>
    </source>
</evidence>
<organism evidence="12">
    <name type="scientific">Izziella formosana</name>
    <dbReference type="NCBI Taxonomy" id="1653389"/>
    <lineage>
        <taxon>Eukaryota</taxon>
        <taxon>Rhodophyta</taxon>
        <taxon>Florideophyceae</taxon>
        <taxon>Nemaliophycidae</taxon>
        <taxon>Nemaliales</taxon>
        <taxon>Liagoraceae</taxon>
        <taxon>Izziella</taxon>
    </lineage>
</organism>
<keyword evidence="6 11" id="KW-0408">Iron</keyword>
<accession>A0A1G4NUS0</accession>
<dbReference type="GO" id="GO:0006979">
    <property type="term" value="P:response to oxidative stress"/>
    <property type="evidence" value="ECO:0007669"/>
    <property type="project" value="TreeGrafter"/>
</dbReference>
<sequence length="241" mass="27734">MSIKLAEQLRQGTTKSHSMAENVSFVKSFLGGVVDKKSYRQLVANLYFVYMAIEEQMLINKNHRLIQPIYFPQLNRQSSLEKDLLYYYGVNWKDEIYMSEATQMYVKRIHAVGASQPELLVAHAYTRYMGDLSGGQILKKIAQGAMNLTDGRGLAFYDFQEISDDSEFKNHYRNQLDSIPVNQEQISDIIAEANIAFTLNMKMFQELNSNLLKIMLMLFVNAISNLKINTKLFQKDISLSK</sequence>
<evidence type="ECO:0000256" key="2">
    <source>
        <dbReference type="ARBA" id="ARBA00012360"/>
    </source>
</evidence>
<geneLocation type="chloroplast" evidence="12"/>
<dbReference type="InterPro" id="IPR016084">
    <property type="entry name" value="Haem_Oase-like_multi-hlx"/>
</dbReference>
<dbReference type="PANTHER" id="PTHR10720:SF0">
    <property type="entry name" value="HEME OXYGENASE"/>
    <property type="match status" value="1"/>
</dbReference>
<comment type="function">
    <text evidence="8">Catalyzes the opening of the heme ring with the release of iron. Key enzyme in the synthesis of the chromophoric part of the photosynthetic antennae.</text>
</comment>
<dbReference type="InterPro" id="IPR018207">
    <property type="entry name" value="Haem_oxygenase_CS"/>
</dbReference>
<evidence type="ECO:0000313" key="12">
    <source>
        <dbReference type="EMBL" id="SCW22387.1"/>
    </source>
</evidence>
<keyword evidence="12" id="KW-0934">Plastid</keyword>
<keyword evidence="12" id="KW-0150">Chloroplast</keyword>
<comment type="similarity">
    <text evidence="1">Belongs to the heme oxygenase family.</text>
</comment>
<proteinExistence type="inferred from homology"/>
<evidence type="ECO:0000256" key="3">
    <source>
        <dbReference type="ARBA" id="ARBA00022617"/>
    </source>
</evidence>
<dbReference type="GO" id="GO:0006788">
    <property type="term" value="P:heme oxidation"/>
    <property type="evidence" value="ECO:0007669"/>
    <property type="project" value="InterPro"/>
</dbReference>
<keyword evidence="3 10" id="KW-0349">Heme</keyword>
<reference evidence="12" key="1">
    <citation type="submission" date="2016-10" db="EMBL/GenBank/DDBJ databases">
        <title>Chloroplast genomes as a tool to resolve red algal phylogenies: a case study in the Nemaliales.</title>
        <authorList>
            <person name="Costa J.F."/>
            <person name="Lin S.M."/>
            <person name="Macaya E.C."/>
            <person name="Fernandez-Garcia C."/>
            <person name="Verbruggen H."/>
        </authorList>
    </citation>
    <scope>NUCLEOTIDE SEQUENCE</scope>
    <source>
        <strain evidence="12">J.0158</strain>
    </source>
</reference>
<feature type="binding site" evidence="10">
    <location>
        <position position="173"/>
    </location>
    <ligand>
        <name>heme b</name>
        <dbReference type="ChEBI" id="CHEBI:60344"/>
    </ligand>
</feature>
<evidence type="ECO:0000256" key="6">
    <source>
        <dbReference type="ARBA" id="ARBA00023004"/>
    </source>
</evidence>
<protein>
    <recommendedName>
        <fullName evidence="9">Heme oxygenase</fullName>
        <ecNumber evidence="2">1.14.14.18</ecNumber>
    </recommendedName>
</protein>
<evidence type="ECO:0000256" key="10">
    <source>
        <dbReference type="PIRSR" id="PIRSR000343-1"/>
    </source>
</evidence>
<dbReference type="Gene3D" id="1.20.910.10">
    <property type="entry name" value="Heme oxygenase-like"/>
    <property type="match status" value="1"/>
</dbReference>
<comment type="catalytic activity">
    <reaction evidence="7">
        <text>heme b + 3 reduced [NADPH--hemoprotein reductase] + 3 O2 = biliverdin IXalpha + CO + Fe(2+) + 3 oxidized [NADPH--hemoprotein reductase] + 3 H2O + H(+)</text>
        <dbReference type="Rhea" id="RHEA:21764"/>
        <dbReference type="Rhea" id="RHEA-COMP:11964"/>
        <dbReference type="Rhea" id="RHEA-COMP:11965"/>
        <dbReference type="ChEBI" id="CHEBI:15377"/>
        <dbReference type="ChEBI" id="CHEBI:15378"/>
        <dbReference type="ChEBI" id="CHEBI:15379"/>
        <dbReference type="ChEBI" id="CHEBI:17245"/>
        <dbReference type="ChEBI" id="CHEBI:29033"/>
        <dbReference type="ChEBI" id="CHEBI:57618"/>
        <dbReference type="ChEBI" id="CHEBI:57991"/>
        <dbReference type="ChEBI" id="CHEBI:58210"/>
        <dbReference type="ChEBI" id="CHEBI:60344"/>
        <dbReference type="EC" id="1.14.14.18"/>
    </reaction>
</comment>
<dbReference type="FunFam" id="1.20.910.10:FF:000001">
    <property type="entry name" value="Heme oxygenase 1"/>
    <property type="match status" value="1"/>
</dbReference>
<dbReference type="InterPro" id="IPR002051">
    <property type="entry name" value="Haem_Oase"/>
</dbReference>
<dbReference type="GeneID" id="30000631"/>
<dbReference type="AlphaFoldDB" id="A0A1G4NUS0"/>
<evidence type="ECO:0000256" key="7">
    <source>
        <dbReference type="ARBA" id="ARBA00048328"/>
    </source>
</evidence>
<dbReference type="EC" id="1.14.14.18" evidence="2"/>
<keyword evidence="5" id="KW-0560">Oxidoreductase</keyword>
<evidence type="ECO:0000256" key="1">
    <source>
        <dbReference type="ARBA" id="ARBA00006134"/>
    </source>
</evidence>
<evidence type="ECO:0000256" key="11">
    <source>
        <dbReference type="PIRSR" id="PIRSR000343-2"/>
    </source>
</evidence>
<dbReference type="GO" id="GO:0042167">
    <property type="term" value="P:heme catabolic process"/>
    <property type="evidence" value="ECO:0007669"/>
    <property type="project" value="TreeGrafter"/>
</dbReference>
<dbReference type="CDD" id="cd19165">
    <property type="entry name" value="HemeO"/>
    <property type="match status" value="1"/>
</dbReference>
<dbReference type="PIRSF" id="PIRSF000343">
    <property type="entry name" value="Haem_Oase"/>
    <property type="match status" value="1"/>
</dbReference>
<dbReference type="PROSITE" id="PS00593">
    <property type="entry name" value="HEME_OXYGENASE"/>
    <property type="match status" value="1"/>
</dbReference>
<name>A0A1G4NUS0_9FLOR</name>
<feature type="binding site" evidence="10">
    <location>
        <position position="10"/>
    </location>
    <ligand>
        <name>heme b</name>
        <dbReference type="ChEBI" id="CHEBI:60344"/>
    </ligand>
</feature>
<reference evidence="12" key="2">
    <citation type="submission" date="2016-10" db="EMBL/GenBank/DDBJ databases">
        <authorList>
            <person name="de Groot N.N."/>
        </authorList>
    </citation>
    <scope>NUCLEOTIDE SEQUENCE</scope>
    <source>
        <strain evidence="12">J.0158</strain>
    </source>
</reference>
<dbReference type="PRINTS" id="PR00088">
    <property type="entry name" value="HAEMOXYGNASE"/>
</dbReference>
<dbReference type="GO" id="GO:0046872">
    <property type="term" value="F:metal ion binding"/>
    <property type="evidence" value="ECO:0007669"/>
    <property type="project" value="UniProtKB-KW"/>
</dbReference>
<evidence type="ECO:0000256" key="9">
    <source>
        <dbReference type="ARBA" id="ARBA00074009"/>
    </source>
</evidence>